<organism evidence="1 2">
    <name type="scientific">Nocardia puris</name>
    <dbReference type="NCBI Taxonomy" id="208602"/>
    <lineage>
        <taxon>Bacteria</taxon>
        <taxon>Bacillati</taxon>
        <taxon>Actinomycetota</taxon>
        <taxon>Actinomycetes</taxon>
        <taxon>Mycobacteriales</taxon>
        <taxon>Nocardiaceae</taxon>
        <taxon>Nocardia</taxon>
    </lineage>
</organism>
<dbReference type="RefSeq" id="WP_067512756.1">
    <property type="nucleotide sequence ID" value="NZ_CP107943.1"/>
</dbReference>
<evidence type="ECO:0000313" key="1">
    <source>
        <dbReference type="EMBL" id="RBO96660.1"/>
    </source>
</evidence>
<accession>A0A366E2R4</accession>
<dbReference type="STRING" id="1210090.GCA_001613185_05546"/>
<keyword evidence="2" id="KW-1185">Reference proteome</keyword>
<sequence length="364" mass="40942">MSSNPVPDRQHGLLGSATRFVVDHIRPRIDRRLRASTRPFTRPEMMRPHHDSRRFWTHYGVFVPDLPAPHRYLNTMTLIGPTGTMIFDNDHLAAPDVRDTATVLSSTAHNDQYHYRAYNIATECRFAPDGSALEWGSDLSITRDHPAYTVRGRYEHFGVDLAITATDQVSWFVRSRVYDHFSLLATYTGTLTDATGVTEIGGLCTVEYARSISPQAFSQRPLPERYKLPADFFTYQIIDLDERNQLLLTEVRAAGAVACRLAYLRTIGGSARVFEDVTFEVLAHRDEPAVDELGRQMRVPARMRWTVRDGGADLLALEAEVDTPLRWGHGRGYVGAYSYSGSWSGRAISGSGYLEWVDCEPSPA</sequence>
<dbReference type="EMBL" id="QNRE01000001">
    <property type="protein sequence ID" value="RBO96660.1"/>
    <property type="molecule type" value="Genomic_DNA"/>
</dbReference>
<proteinExistence type="predicted"/>
<gene>
    <name evidence="1" type="ORF">DFR74_101676</name>
</gene>
<dbReference type="AlphaFoldDB" id="A0A366E2R4"/>
<name>A0A366E2R4_9NOCA</name>
<dbReference type="InterPro" id="IPR046611">
    <property type="entry name" value="DUF6670"/>
</dbReference>
<comment type="caution">
    <text evidence="1">The sequence shown here is derived from an EMBL/GenBank/DDBJ whole genome shotgun (WGS) entry which is preliminary data.</text>
</comment>
<dbReference type="Proteomes" id="UP000252586">
    <property type="component" value="Unassembled WGS sequence"/>
</dbReference>
<reference evidence="1 2" key="1">
    <citation type="submission" date="2018-06" db="EMBL/GenBank/DDBJ databases">
        <title>Genomic Encyclopedia of Type Strains, Phase IV (KMG-IV): sequencing the most valuable type-strain genomes for metagenomic binning, comparative biology and taxonomic classification.</title>
        <authorList>
            <person name="Goeker M."/>
        </authorList>
    </citation>
    <scope>NUCLEOTIDE SEQUENCE [LARGE SCALE GENOMIC DNA]</scope>
    <source>
        <strain evidence="1 2">DSM 44599</strain>
    </source>
</reference>
<dbReference type="OrthoDB" id="6672593at2"/>
<protein>
    <submittedName>
        <fullName evidence="1">Uncharacterized protein</fullName>
    </submittedName>
</protein>
<dbReference type="Pfam" id="PF20375">
    <property type="entry name" value="DUF6670"/>
    <property type="match status" value="1"/>
</dbReference>
<evidence type="ECO:0000313" key="2">
    <source>
        <dbReference type="Proteomes" id="UP000252586"/>
    </source>
</evidence>